<reference evidence="2" key="1">
    <citation type="journal article" date="2020" name="mSystems">
        <title>Genome- and Community-Level Interaction Insights into Carbon Utilization and Element Cycling Functions of Hydrothermarchaeota in Hydrothermal Sediment.</title>
        <authorList>
            <person name="Zhou Z."/>
            <person name="Liu Y."/>
            <person name="Xu W."/>
            <person name="Pan J."/>
            <person name="Luo Z.H."/>
            <person name="Li M."/>
        </authorList>
    </citation>
    <scope>NUCLEOTIDE SEQUENCE [LARGE SCALE GENOMIC DNA]</scope>
    <source>
        <strain evidence="2">SpSt-86</strain>
    </source>
</reference>
<feature type="domain" description="Metallo-beta-lactamase" evidence="1">
    <location>
        <begin position="38"/>
        <end position="205"/>
    </location>
</feature>
<sequence>MGSGFVVSPSLDYNSVRVMSLRIVFLGTSAAVSSNKRDNTSLLIDDVLIDCPGNVFGKMIKAGYDPLKLRTIIITHRHVDHAYGLPSLLEMLRLSGKKEPIKIFINEDFFLEMRQLLNMYGLIREDFPLDLIPLQENHVLFEDSLKIETFAVKHSVPNFGLRFSTSSAYVVYTSDTEPCEEVIERAKGVDLLVHEATCSELVTGKKEGHSCVEDAARIAKQAGVKNLCLVHLGLELEEHLCELTRTAEEIFNGRIIVPEDLDRVIV</sequence>
<dbReference type="EMBL" id="DTKQ01000036">
    <property type="protein sequence ID" value="HGZ79242.1"/>
    <property type="molecule type" value="Genomic_DNA"/>
</dbReference>
<accession>A0A832MPM1</accession>
<dbReference type="InterPro" id="IPR001279">
    <property type="entry name" value="Metallo-B-lactamas"/>
</dbReference>
<protein>
    <submittedName>
        <fullName evidence="2">MBL fold metallo-hydrolase</fullName>
    </submittedName>
</protein>
<name>A0A832MPM1_9THEM</name>
<dbReference type="InterPro" id="IPR036866">
    <property type="entry name" value="RibonucZ/Hydroxyglut_hydro"/>
</dbReference>
<evidence type="ECO:0000313" key="2">
    <source>
        <dbReference type="EMBL" id="HGZ79242.1"/>
    </source>
</evidence>
<dbReference type="AlphaFoldDB" id="A0A832MPM1"/>
<comment type="caution">
    <text evidence="2">The sequence shown here is derived from an EMBL/GenBank/DDBJ whole genome shotgun (WGS) entry which is preliminary data.</text>
</comment>
<evidence type="ECO:0000259" key="1">
    <source>
        <dbReference type="SMART" id="SM00849"/>
    </source>
</evidence>
<dbReference type="SMART" id="SM00849">
    <property type="entry name" value="Lactamase_B"/>
    <property type="match status" value="1"/>
</dbReference>
<organism evidence="2">
    <name type="scientific">Pseudothermotoga hypogea</name>
    <dbReference type="NCBI Taxonomy" id="57487"/>
    <lineage>
        <taxon>Bacteria</taxon>
        <taxon>Thermotogati</taxon>
        <taxon>Thermotogota</taxon>
        <taxon>Thermotogae</taxon>
        <taxon>Thermotogales</taxon>
        <taxon>Thermotogaceae</taxon>
        <taxon>Pseudothermotoga</taxon>
    </lineage>
</organism>
<dbReference type="PANTHER" id="PTHR46018">
    <property type="entry name" value="ZINC PHOSPHODIESTERASE ELAC PROTEIN 1"/>
    <property type="match status" value="1"/>
</dbReference>
<gene>
    <name evidence="2" type="ORF">ENW55_04580</name>
</gene>
<keyword evidence="2" id="KW-0378">Hydrolase</keyword>
<dbReference type="GO" id="GO:0042781">
    <property type="term" value="F:3'-tRNA processing endoribonuclease activity"/>
    <property type="evidence" value="ECO:0007669"/>
    <property type="project" value="TreeGrafter"/>
</dbReference>
<dbReference type="PANTHER" id="PTHR46018:SF2">
    <property type="entry name" value="ZINC PHOSPHODIESTERASE ELAC PROTEIN 1"/>
    <property type="match status" value="1"/>
</dbReference>
<dbReference type="Pfam" id="PF12706">
    <property type="entry name" value="Lactamase_B_2"/>
    <property type="match status" value="1"/>
</dbReference>
<proteinExistence type="predicted"/>
<dbReference type="SUPFAM" id="SSF56281">
    <property type="entry name" value="Metallo-hydrolase/oxidoreductase"/>
    <property type="match status" value="1"/>
</dbReference>
<dbReference type="Gene3D" id="3.60.15.10">
    <property type="entry name" value="Ribonuclease Z/Hydroxyacylglutathione hydrolase-like"/>
    <property type="match status" value="1"/>
</dbReference>